<accession>A0A7Z2GP80</accession>
<dbReference type="InterPro" id="IPR036380">
    <property type="entry name" value="Isochorismatase-like_sf"/>
</dbReference>
<dbReference type="GO" id="GO:0016787">
    <property type="term" value="F:hydrolase activity"/>
    <property type="evidence" value="ECO:0007669"/>
    <property type="project" value="UniProtKB-KW"/>
</dbReference>
<evidence type="ECO:0000313" key="5">
    <source>
        <dbReference type="Proteomes" id="UP000433577"/>
    </source>
</evidence>
<evidence type="ECO:0000256" key="2">
    <source>
        <dbReference type="SAM" id="MobiDB-lite"/>
    </source>
</evidence>
<protein>
    <submittedName>
        <fullName evidence="4">Isochorismatase family protein</fullName>
    </submittedName>
</protein>
<dbReference type="EMBL" id="CP046915">
    <property type="protein sequence ID" value="QGZ65417.1"/>
    <property type="molecule type" value="Genomic_DNA"/>
</dbReference>
<dbReference type="Proteomes" id="UP000433577">
    <property type="component" value="Chromosome 3"/>
</dbReference>
<feature type="region of interest" description="Disordered" evidence="2">
    <location>
        <begin position="1"/>
        <end position="22"/>
    </location>
</feature>
<dbReference type="Gene3D" id="3.40.50.850">
    <property type="entry name" value="Isochorismatase-like"/>
    <property type="match status" value="1"/>
</dbReference>
<dbReference type="KEGG" id="pacs:FAZ98_27030"/>
<dbReference type="AlphaFoldDB" id="A0A7Z2GP80"/>
<dbReference type="PANTHER" id="PTHR43540:SF6">
    <property type="entry name" value="ISOCHORISMATASE-LIKE DOMAIN-CONTAINING PROTEIN"/>
    <property type="match status" value="1"/>
</dbReference>
<dbReference type="InterPro" id="IPR050272">
    <property type="entry name" value="Isochorismatase-like_hydrls"/>
</dbReference>
<organism evidence="4 5">
    <name type="scientific">Paraburkholderia acidisoli</name>
    <dbReference type="NCBI Taxonomy" id="2571748"/>
    <lineage>
        <taxon>Bacteria</taxon>
        <taxon>Pseudomonadati</taxon>
        <taxon>Pseudomonadota</taxon>
        <taxon>Betaproteobacteria</taxon>
        <taxon>Burkholderiales</taxon>
        <taxon>Burkholderiaceae</taxon>
        <taxon>Paraburkholderia</taxon>
    </lineage>
</organism>
<keyword evidence="1" id="KW-0378">Hydrolase</keyword>
<dbReference type="PANTHER" id="PTHR43540">
    <property type="entry name" value="PEROXYUREIDOACRYLATE/UREIDOACRYLATE AMIDOHYDROLASE-RELATED"/>
    <property type="match status" value="1"/>
</dbReference>
<dbReference type="CDD" id="cd00431">
    <property type="entry name" value="cysteine_hydrolases"/>
    <property type="match status" value="1"/>
</dbReference>
<gene>
    <name evidence="4" type="ORF">FAZ98_27030</name>
</gene>
<feature type="domain" description="Isochorismatase-like" evidence="3">
    <location>
        <begin position="49"/>
        <end position="245"/>
    </location>
</feature>
<evidence type="ECO:0000313" key="4">
    <source>
        <dbReference type="EMBL" id="QGZ65417.1"/>
    </source>
</evidence>
<reference evidence="4 5" key="1">
    <citation type="submission" date="2019-12" db="EMBL/GenBank/DDBJ databases">
        <title>Paraburkholderia acidiphila 7Q-K02 sp. nov and Paraburkholderia acidisoli DHF22 sp. nov., two strains isolated from forest soil.</title>
        <authorList>
            <person name="Gao Z."/>
            <person name="Qiu L."/>
        </authorList>
    </citation>
    <scope>NUCLEOTIDE SEQUENCE [LARGE SCALE GENOMIC DNA]</scope>
    <source>
        <strain evidence="4 5">DHF22</strain>
    </source>
</reference>
<dbReference type="OrthoDB" id="9781985at2"/>
<keyword evidence="5" id="KW-1185">Reference proteome</keyword>
<dbReference type="InterPro" id="IPR000868">
    <property type="entry name" value="Isochorismatase-like_dom"/>
</dbReference>
<proteinExistence type="predicted"/>
<name>A0A7Z2GP80_9BURK</name>
<sequence length="260" mass="28364">MTTMKRDETATALNPRTDAERVGRPAFLGPNSCCLRARPENLHFEPARTALVVVDMQNAYLSEGGYMHAAGFDIGHAQATIAQTARVIEAARAAGVTLVYLQNGWDARYVEAGGPGAPNWHKSNALKTMRQRAELDGTLLAKGSWDYEIVDAVRPQPGDLVVAKTRYSGFFNTPLDSLLRSRDIRTLAFCGVATNVCVESTLRDAYHLEYFCALLADASTHAGPDETFRATLFNIETFFGWVSHADAFIEALSTTSPTTA</sequence>
<dbReference type="SUPFAM" id="SSF52499">
    <property type="entry name" value="Isochorismatase-like hydrolases"/>
    <property type="match status" value="1"/>
</dbReference>
<dbReference type="Pfam" id="PF00857">
    <property type="entry name" value="Isochorismatase"/>
    <property type="match status" value="1"/>
</dbReference>
<evidence type="ECO:0000256" key="1">
    <source>
        <dbReference type="ARBA" id="ARBA00022801"/>
    </source>
</evidence>
<evidence type="ECO:0000259" key="3">
    <source>
        <dbReference type="Pfam" id="PF00857"/>
    </source>
</evidence>